<proteinExistence type="predicted"/>
<dbReference type="PANTHER" id="PTHR10799">
    <property type="entry name" value="SNF2/RAD54 HELICASE FAMILY"/>
    <property type="match status" value="1"/>
</dbReference>
<feature type="compositionally biased region" description="Basic residues" evidence="3">
    <location>
        <begin position="216"/>
        <end position="226"/>
    </location>
</feature>
<keyword evidence="7" id="KW-0067">ATP-binding</keyword>
<dbReference type="SMART" id="SM00490">
    <property type="entry name" value="HELICc"/>
    <property type="match status" value="1"/>
</dbReference>
<organism evidence="7 8">
    <name type="scientific">Sandaracinus amylolyticus</name>
    <dbReference type="NCBI Taxonomy" id="927083"/>
    <lineage>
        <taxon>Bacteria</taxon>
        <taxon>Pseudomonadati</taxon>
        <taxon>Myxococcota</taxon>
        <taxon>Polyangia</taxon>
        <taxon>Polyangiales</taxon>
        <taxon>Sandaracinaceae</taxon>
        <taxon>Sandaracinus</taxon>
    </lineage>
</organism>
<dbReference type="GO" id="GO:0016787">
    <property type="term" value="F:hydrolase activity"/>
    <property type="evidence" value="ECO:0007669"/>
    <property type="project" value="UniProtKB-KW"/>
</dbReference>
<feature type="compositionally biased region" description="Basic and acidic residues" evidence="3">
    <location>
        <begin position="37"/>
        <end position="49"/>
    </location>
</feature>
<dbReference type="CDD" id="cd18793">
    <property type="entry name" value="SF2_C_SNF"/>
    <property type="match status" value="1"/>
</dbReference>
<evidence type="ECO:0000313" key="7">
    <source>
        <dbReference type="EMBL" id="AKF05973.1"/>
    </source>
</evidence>
<feature type="domain" description="SWIM-type" evidence="4">
    <location>
        <begin position="135"/>
        <end position="174"/>
    </location>
</feature>
<feature type="domain" description="Helicase ATP-binding" evidence="5">
    <location>
        <begin position="766"/>
        <end position="926"/>
    </location>
</feature>
<dbReference type="SUPFAM" id="SSF52540">
    <property type="entry name" value="P-loop containing nucleoside triphosphate hydrolases"/>
    <property type="match status" value="2"/>
</dbReference>
<feature type="domain" description="Helicase C-terminal" evidence="6">
    <location>
        <begin position="1056"/>
        <end position="1213"/>
    </location>
</feature>
<dbReference type="PROSITE" id="PS51192">
    <property type="entry name" value="HELICASE_ATP_BIND_1"/>
    <property type="match status" value="1"/>
</dbReference>
<keyword evidence="1" id="KW-0378">Hydrolase</keyword>
<dbReference type="InterPro" id="IPR000330">
    <property type="entry name" value="SNF2_N"/>
</dbReference>
<dbReference type="Gene3D" id="3.40.50.300">
    <property type="entry name" value="P-loop containing nucleotide triphosphate hydrolases"/>
    <property type="match status" value="1"/>
</dbReference>
<keyword evidence="2" id="KW-0479">Metal-binding</keyword>
<dbReference type="PROSITE" id="PS50966">
    <property type="entry name" value="ZF_SWIM"/>
    <property type="match status" value="1"/>
</dbReference>
<dbReference type="PROSITE" id="PS51194">
    <property type="entry name" value="HELICASE_CTER"/>
    <property type="match status" value="1"/>
</dbReference>
<name>A0A0F6W2T2_9BACT</name>
<evidence type="ECO:0000313" key="8">
    <source>
        <dbReference type="Proteomes" id="UP000034883"/>
    </source>
</evidence>
<dbReference type="Proteomes" id="UP000034883">
    <property type="component" value="Chromosome"/>
</dbReference>
<dbReference type="EMBL" id="CP011125">
    <property type="protein sequence ID" value="AKF05973.1"/>
    <property type="molecule type" value="Genomic_DNA"/>
</dbReference>
<evidence type="ECO:0000256" key="2">
    <source>
        <dbReference type="PROSITE-ProRule" id="PRU00325"/>
    </source>
</evidence>
<feature type="compositionally biased region" description="Acidic residues" evidence="3">
    <location>
        <begin position="50"/>
        <end position="70"/>
    </location>
</feature>
<reference evidence="7 8" key="1">
    <citation type="submission" date="2015-03" db="EMBL/GenBank/DDBJ databases">
        <title>Genome assembly of Sandaracinus amylolyticus DSM 53668.</title>
        <authorList>
            <person name="Sharma G."/>
            <person name="Subramanian S."/>
        </authorList>
    </citation>
    <scope>NUCLEOTIDE SEQUENCE [LARGE SCALE GENOMIC DNA]</scope>
    <source>
        <strain evidence="7 8">DSM 53668</strain>
    </source>
</reference>
<sequence>MTDTHPELDDLALDASEGDGDEGYDDGPEGALDEGADDRPHRARQHADADSDGDADDGDDDDDGEDDDDEAPARVPDPSRVAQHVSRFSDRAIQRVVGGNAFLRGRQYARRGDVKELETQDGEAHARIHVKQDTYEPRLVLGEDNAFTSSCTCAGFRGPTQHCKHVAALLVALRDRERPPRPKAPQQDRPASSPPAHPKTTTEIPPGTSHTVSVGGKRRRSRRRRRGAETNGVSHLEVLTTREPGPAVLPPPGAVLTGNLAYTERPGSAPLSVAAANEARGVLDAWLPGPDEQTKPFDLEFRMQVRSASITITPVIAGTRTAVPITDALAAFHAVAGQTREIMRALARHTPRNTPATAELRAEDAAEVLSMLKDRRVLLEPASMELRFADDTLKPRIELDQANGRTCRVRVVFESKGGLRRFPLSSGAWFEGTPGWHVDTTEGIARPVAESVTPAWLQRLYRSPALIYPMGELPRLLGEGIPRVAASLGAELPDLSQVADLVDAAPRFKLQLDGDIIEARAKLSVYYGEQLFPIPPAEFPSPLAFLPPREAGGRPRVVRRDVGAEMSSVQQLMNLGFAVDETREGLVAKGDGAVSFWTNGITSLPESWEKLIPHDLRAVKVRDASVTAQVRVASGVDWLSLDMTFNAGGVAVDEDELRNALEKGRRLVKLSDGTFAPVKAEEVREVLDRMAEIVAGTSGGAKVPLSQAGRIQDLLRIVGNSSVSPQAKEILGKLEEIGEIEQIAKPRNLKVQQFRDYQKRGFSWLVFHHNLGTGGILADDMGLGKTLQTITMLLWLKNKTKQQKPTLVVAPTSVVPNWAREIEKFAPSLSTLIWQGPDRHEQRDEIEDTDVMITSYALLRRDEELLNEIDFRYVILDEAQHIKNPLSATARAAKKLKSERRLALTGTPIENRLSEIWSIIDFVSPGLLGSLKTFEEKYARPVERGDQETVAKLRAIIHPFVLRRTKGEVAPELPAKIEQEMIVPLADDQAKLYKQMLSQVRASVMSEVEKQGVGKAQIQILAALTRLRQAACDPRLTKMNAREGEWNDETSGKLSALREILQEAKAGGHRVLVFSQFVEMLQLIKSAADQDGIRYEYLDGSTKDRQDRVDHFNKDENVDAFLISLKAGGTGLNLTGADTVVHFDPWWNPAVEDQATDRAHRIGQTKVVTVYRLIAKGTVEEKILQLSDKKRELMSNVLTTESTPLKGLTKADIDELFSD</sequence>
<evidence type="ECO:0000259" key="4">
    <source>
        <dbReference type="PROSITE" id="PS50966"/>
    </source>
</evidence>
<dbReference type="InterPro" id="IPR007527">
    <property type="entry name" value="Znf_SWIM"/>
</dbReference>
<dbReference type="InterPro" id="IPR027417">
    <property type="entry name" value="P-loop_NTPase"/>
</dbReference>
<keyword evidence="2" id="KW-0863">Zinc-finger</keyword>
<evidence type="ECO:0000259" key="6">
    <source>
        <dbReference type="PROSITE" id="PS51194"/>
    </source>
</evidence>
<dbReference type="RefSeq" id="WP_053233188.1">
    <property type="nucleotide sequence ID" value="NZ_CP011125.1"/>
</dbReference>
<keyword evidence="7" id="KW-0547">Nucleotide-binding</keyword>
<feature type="compositionally biased region" description="Polar residues" evidence="3">
    <location>
        <begin position="199"/>
        <end position="212"/>
    </location>
</feature>
<dbReference type="GO" id="GO:0005524">
    <property type="term" value="F:ATP binding"/>
    <property type="evidence" value="ECO:0007669"/>
    <property type="project" value="InterPro"/>
</dbReference>
<evidence type="ECO:0000256" key="1">
    <source>
        <dbReference type="ARBA" id="ARBA00022801"/>
    </source>
</evidence>
<dbReference type="AlphaFoldDB" id="A0A0F6W2T2"/>
<dbReference type="STRING" id="927083.DB32_003122"/>
<keyword evidence="8" id="KW-1185">Reference proteome</keyword>
<dbReference type="GO" id="GO:0008270">
    <property type="term" value="F:zinc ion binding"/>
    <property type="evidence" value="ECO:0007669"/>
    <property type="project" value="UniProtKB-KW"/>
</dbReference>
<dbReference type="Pfam" id="PF00271">
    <property type="entry name" value="Helicase_C"/>
    <property type="match status" value="1"/>
</dbReference>
<evidence type="ECO:0000259" key="5">
    <source>
        <dbReference type="PROSITE" id="PS51192"/>
    </source>
</evidence>
<protein>
    <submittedName>
        <fullName evidence="7">Helicase, SNF2/RAD54 family</fullName>
    </submittedName>
</protein>
<dbReference type="InterPro" id="IPR014001">
    <property type="entry name" value="Helicase_ATP-bd"/>
</dbReference>
<dbReference type="InterPro" id="IPR038718">
    <property type="entry name" value="SNF2-like_sf"/>
</dbReference>
<feature type="compositionally biased region" description="Acidic residues" evidence="3">
    <location>
        <begin position="9"/>
        <end position="36"/>
    </location>
</feature>
<dbReference type="InterPro" id="IPR049730">
    <property type="entry name" value="SNF2/RAD54-like_C"/>
</dbReference>
<dbReference type="SMART" id="SM00487">
    <property type="entry name" value="DEXDc"/>
    <property type="match status" value="1"/>
</dbReference>
<keyword evidence="7" id="KW-0347">Helicase</keyword>
<gene>
    <name evidence="7" type="ORF">DB32_003122</name>
</gene>
<dbReference type="Pfam" id="PF08455">
    <property type="entry name" value="SNF2_assoc"/>
    <property type="match status" value="1"/>
</dbReference>
<feature type="region of interest" description="Disordered" evidence="3">
    <location>
        <begin position="1"/>
        <end position="83"/>
    </location>
</feature>
<keyword evidence="2" id="KW-0862">Zinc</keyword>
<accession>A0A0F6W2T2</accession>
<dbReference type="Pfam" id="PF00176">
    <property type="entry name" value="SNF2-rel_dom"/>
    <property type="match status" value="1"/>
</dbReference>
<feature type="region of interest" description="Disordered" evidence="3">
    <location>
        <begin position="175"/>
        <end position="251"/>
    </location>
</feature>
<dbReference type="Gene3D" id="3.40.50.10810">
    <property type="entry name" value="Tandem AAA-ATPase domain"/>
    <property type="match status" value="1"/>
</dbReference>
<dbReference type="CDD" id="cd18012">
    <property type="entry name" value="DEXQc_arch_SWI2_SNF2"/>
    <property type="match status" value="1"/>
</dbReference>
<dbReference type="InterPro" id="IPR001650">
    <property type="entry name" value="Helicase_C-like"/>
</dbReference>
<evidence type="ECO:0000256" key="3">
    <source>
        <dbReference type="SAM" id="MobiDB-lite"/>
    </source>
</evidence>
<dbReference type="KEGG" id="samy:DB32_003122"/>
<dbReference type="InterPro" id="IPR013663">
    <property type="entry name" value="Helicase_SWF/SNF/SWI_bac"/>
</dbReference>
<dbReference type="GO" id="GO:0004386">
    <property type="term" value="F:helicase activity"/>
    <property type="evidence" value="ECO:0007669"/>
    <property type="project" value="UniProtKB-KW"/>
</dbReference>